<proteinExistence type="inferred from homology"/>
<keyword evidence="4" id="KW-0236">DNA replication inhibitor</keyword>
<dbReference type="AlphaFoldDB" id="A0A6A6DIW2"/>
<protein>
    <recommendedName>
        <fullName evidence="7">Chromosome segregation in meiosis protein</fullName>
    </recommendedName>
</protein>
<keyword evidence="5 7" id="KW-0539">Nucleus</keyword>
<comment type="function">
    <text evidence="7">Plays an important role in the control of DNA replication and the maintenance of replication fork stability.</text>
</comment>
<accession>A0A6A6DIW2</accession>
<keyword evidence="3 7" id="KW-0227">DNA damage</keyword>
<keyword evidence="6 7" id="KW-0131">Cell cycle</keyword>
<dbReference type="GO" id="GO:0006974">
    <property type="term" value="P:DNA damage response"/>
    <property type="evidence" value="ECO:0007669"/>
    <property type="project" value="UniProtKB-KW"/>
</dbReference>
<keyword evidence="11" id="KW-1185">Reference proteome</keyword>
<dbReference type="GO" id="GO:0000076">
    <property type="term" value="P:DNA replication checkpoint signaling"/>
    <property type="evidence" value="ECO:0007669"/>
    <property type="project" value="UniProtKB-UniRule"/>
</dbReference>
<evidence type="ECO:0000313" key="10">
    <source>
        <dbReference type="EMBL" id="KAF2178873.1"/>
    </source>
</evidence>
<evidence type="ECO:0000256" key="4">
    <source>
        <dbReference type="ARBA" id="ARBA00022880"/>
    </source>
</evidence>
<dbReference type="InterPro" id="IPR012923">
    <property type="entry name" value="Csm3"/>
</dbReference>
<evidence type="ECO:0000256" key="2">
    <source>
        <dbReference type="ARBA" id="ARBA00006075"/>
    </source>
</evidence>
<comment type="subcellular location">
    <subcellularLocation>
        <location evidence="1 7">Nucleus</location>
    </subcellularLocation>
</comment>
<sequence>MAPANPATNNIPSDDDLDDILNGIVDGEDVFDTSNIQPRQESEKQQKTATANAALGIDEEIKIVKKRQPIPKLDENRLLSAAGIPKLRRIGKERLRFKGKGHEYGDITRMLNMYQLWLDDLYPRAKFADGLMMIEKLGHSKRIQYMRKEWIDEGRPKPTTEVDPEEDDALVLVETNGTDTRPIEGATPSLNTVEEPVLPTGEAYETPRQPVSSTRASGADEPNEDELDALLAEGAAPNNPLTSAVLPPNTASNEEDEFAEDMAAMADMEDMW</sequence>
<evidence type="ECO:0000256" key="6">
    <source>
        <dbReference type="ARBA" id="ARBA00023306"/>
    </source>
</evidence>
<dbReference type="GO" id="GO:0031298">
    <property type="term" value="C:replication fork protection complex"/>
    <property type="evidence" value="ECO:0007669"/>
    <property type="project" value="TreeGrafter"/>
</dbReference>
<evidence type="ECO:0000256" key="3">
    <source>
        <dbReference type="ARBA" id="ARBA00022763"/>
    </source>
</evidence>
<feature type="domain" description="Chromosome segregation in meiosis protein 3" evidence="9">
    <location>
        <begin position="72"/>
        <end position="154"/>
    </location>
</feature>
<gene>
    <name evidence="10" type="ORF">K469DRAFT_675120</name>
</gene>
<dbReference type="PANTHER" id="PTHR13220">
    <property type="entry name" value="TIMELESS INTERACTING-RELATED"/>
    <property type="match status" value="1"/>
</dbReference>
<dbReference type="PANTHER" id="PTHR13220:SF11">
    <property type="entry name" value="TIMELESS-INTERACTING PROTEIN"/>
    <property type="match status" value="1"/>
</dbReference>
<evidence type="ECO:0000256" key="8">
    <source>
        <dbReference type="SAM" id="MobiDB-lite"/>
    </source>
</evidence>
<name>A0A6A6DIW2_9PEZI</name>
<evidence type="ECO:0000259" key="9">
    <source>
        <dbReference type="Pfam" id="PF07962"/>
    </source>
</evidence>
<evidence type="ECO:0000256" key="1">
    <source>
        <dbReference type="ARBA" id="ARBA00004123"/>
    </source>
</evidence>
<dbReference type="InterPro" id="IPR040038">
    <property type="entry name" value="TIPIN/Csm3/Swi3"/>
</dbReference>
<dbReference type="OrthoDB" id="437078at2759"/>
<reference evidence="10" key="1">
    <citation type="journal article" date="2020" name="Stud. Mycol.">
        <title>101 Dothideomycetes genomes: a test case for predicting lifestyles and emergence of pathogens.</title>
        <authorList>
            <person name="Haridas S."/>
            <person name="Albert R."/>
            <person name="Binder M."/>
            <person name="Bloem J."/>
            <person name="Labutti K."/>
            <person name="Salamov A."/>
            <person name="Andreopoulos B."/>
            <person name="Baker S."/>
            <person name="Barry K."/>
            <person name="Bills G."/>
            <person name="Bluhm B."/>
            <person name="Cannon C."/>
            <person name="Castanera R."/>
            <person name="Culley D."/>
            <person name="Daum C."/>
            <person name="Ezra D."/>
            <person name="Gonzalez J."/>
            <person name="Henrissat B."/>
            <person name="Kuo A."/>
            <person name="Liang C."/>
            <person name="Lipzen A."/>
            <person name="Lutzoni F."/>
            <person name="Magnuson J."/>
            <person name="Mondo S."/>
            <person name="Nolan M."/>
            <person name="Ohm R."/>
            <person name="Pangilinan J."/>
            <person name="Park H.-J."/>
            <person name="Ramirez L."/>
            <person name="Alfaro M."/>
            <person name="Sun H."/>
            <person name="Tritt A."/>
            <person name="Yoshinaga Y."/>
            <person name="Zwiers L.-H."/>
            <person name="Turgeon B."/>
            <person name="Goodwin S."/>
            <person name="Spatafora J."/>
            <person name="Crous P."/>
            <person name="Grigoriev I."/>
        </authorList>
    </citation>
    <scope>NUCLEOTIDE SEQUENCE</scope>
    <source>
        <strain evidence="10">CBS 207.26</strain>
    </source>
</reference>
<feature type="region of interest" description="Disordered" evidence="8">
    <location>
        <begin position="179"/>
        <end position="255"/>
    </location>
</feature>
<dbReference type="EMBL" id="ML994672">
    <property type="protein sequence ID" value="KAF2178873.1"/>
    <property type="molecule type" value="Genomic_DNA"/>
</dbReference>
<dbReference type="Pfam" id="PF07962">
    <property type="entry name" value="Swi3"/>
    <property type="match status" value="1"/>
</dbReference>
<dbReference type="GO" id="GO:0003677">
    <property type="term" value="F:DNA binding"/>
    <property type="evidence" value="ECO:0007669"/>
    <property type="project" value="TreeGrafter"/>
</dbReference>
<evidence type="ECO:0000256" key="7">
    <source>
        <dbReference type="RuleBase" id="RU366049"/>
    </source>
</evidence>
<organism evidence="10 11">
    <name type="scientific">Zopfia rhizophila CBS 207.26</name>
    <dbReference type="NCBI Taxonomy" id="1314779"/>
    <lineage>
        <taxon>Eukaryota</taxon>
        <taxon>Fungi</taxon>
        <taxon>Dikarya</taxon>
        <taxon>Ascomycota</taxon>
        <taxon>Pezizomycotina</taxon>
        <taxon>Dothideomycetes</taxon>
        <taxon>Dothideomycetes incertae sedis</taxon>
        <taxon>Zopfiaceae</taxon>
        <taxon>Zopfia</taxon>
    </lineage>
</organism>
<comment type="similarity">
    <text evidence="2 7">Belongs to the CSM3 family.</text>
</comment>
<dbReference type="GO" id="GO:0043111">
    <property type="term" value="P:replication fork arrest"/>
    <property type="evidence" value="ECO:0007669"/>
    <property type="project" value="TreeGrafter"/>
</dbReference>
<dbReference type="GO" id="GO:0031297">
    <property type="term" value="P:replication fork processing"/>
    <property type="evidence" value="ECO:0007669"/>
    <property type="project" value="UniProtKB-UniRule"/>
</dbReference>
<dbReference type="Proteomes" id="UP000800200">
    <property type="component" value="Unassembled WGS sequence"/>
</dbReference>
<evidence type="ECO:0000256" key="5">
    <source>
        <dbReference type="ARBA" id="ARBA00023242"/>
    </source>
</evidence>
<evidence type="ECO:0000313" key="11">
    <source>
        <dbReference type="Proteomes" id="UP000800200"/>
    </source>
</evidence>